<dbReference type="eggNOG" id="KOG4308">
    <property type="taxonomic scope" value="Eukaryota"/>
</dbReference>
<name>A0A0D2WWQ1_CAPO3</name>
<dbReference type="SUPFAM" id="SSF52047">
    <property type="entry name" value="RNI-like"/>
    <property type="match status" value="1"/>
</dbReference>
<dbReference type="Gene3D" id="3.80.10.10">
    <property type="entry name" value="Ribonuclease Inhibitor"/>
    <property type="match status" value="2"/>
</dbReference>
<accession>A0A0D2WWQ1</accession>
<dbReference type="InterPro" id="IPR052201">
    <property type="entry name" value="LRR-containing_regulator"/>
</dbReference>
<sequence length="430" mass="46621">MLSFVMTAQQRQLYLKVRDQGRFCSAMDDQIGAAEAQVIAEALKVSKTMADLALAGCRVGDAGAQAIAEALKVGTTLIRLSLHRNLIGEVGAKAIAEALKVNKTLEYLDLSSNQIGDAGAQAIAEALKVNTTVTYLDLHNNQIGDAGAKAIAEPLKGNKTLTELNFERNWIGNAGAKALARALEVNTNVITLVLDMNRIGDAGAIAFARAITQNITLRHLDLLFNCMGIAGIQMIDRAFLSVTGSAYPTLSNQFHPLAFSIHPRLATADDVQTVLCLLTSRQELEDQSAALPALPAEIAELIMNEAQYWQGVQGIKREQVLPHLQDLHVTVPRGSNGSSIRVKAIQVVRNWPGCFDATTNPVVDLIVRDEQGAVRYKRTVKPAVIGYDIQVVMVLPATILRQMREGWGVQVQPSISQAEVVLESLYYPDH</sequence>
<evidence type="ECO:0000313" key="3">
    <source>
        <dbReference type="Proteomes" id="UP000008743"/>
    </source>
</evidence>
<dbReference type="InterPro" id="IPR001611">
    <property type="entry name" value="Leu-rich_rpt"/>
</dbReference>
<dbReference type="InterPro" id="IPR032675">
    <property type="entry name" value="LRR_dom_sf"/>
</dbReference>
<dbReference type="EMBL" id="KE346374">
    <property type="protein sequence ID" value="KJE97435.1"/>
    <property type="molecule type" value="Genomic_DNA"/>
</dbReference>
<dbReference type="Proteomes" id="UP000008743">
    <property type="component" value="Unassembled WGS sequence"/>
</dbReference>
<keyword evidence="1" id="KW-0677">Repeat</keyword>
<reference evidence="3" key="1">
    <citation type="submission" date="2011-02" db="EMBL/GenBank/DDBJ databases">
        <title>The Genome Sequence of Capsaspora owczarzaki ATCC 30864.</title>
        <authorList>
            <person name="Russ C."/>
            <person name="Cuomo C."/>
            <person name="Burger G."/>
            <person name="Gray M.W."/>
            <person name="Holland P.W.H."/>
            <person name="King N."/>
            <person name="Lang F.B.F."/>
            <person name="Roger A.J."/>
            <person name="Ruiz-Trillo I."/>
            <person name="Young S.K."/>
            <person name="Zeng Q."/>
            <person name="Gargeya S."/>
            <person name="Alvarado L."/>
            <person name="Berlin A."/>
            <person name="Chapman S.B."/>
            <person name="Chen Z."/>
            <person name="Freedman E."/>
            <person name="Gellesch M."/>
            <person name="Goldberg J."/>
            <person name="Griggs A."/>
            <person name="Gujja S."/>
            <person name="Heilman E."/>
            <person name="Heiman D."/>
            <person name="Howarth C."/>
            <person name="Mehta T."/>
            <person name="Neiman D."/>
            <person name="Pearson M."/>
            <person name="Roberts A."/>
            <person name="Saif S."/>
            <person name="Shea T."/>
            <person name="Shenoy N."/>
            <person name="Sisk P."/>
            <person name="Stolte C."/>
            <person name="Sykes S."/>
            <person name="White J."/>
            <person name="Yandava C."/>
            <person name="Haas B."/>
            <person name="Nusbaum C."/>
            <person name="Birren B."/>
        </authorList>
    </citation>
    <scope>NUCLEOTIDE SEQUENCE</scope>
    <source>
        <strain evidence="3">ATCC 30864</strain>
    </source>
</reference>
<evidence type="ECO:0008006" key="4">
    <source>
        <dbReference type="Google" id="ProtNLM"/>
    </source>
</evidence>
<dbReference type="InParanoid" id="A0A0D2WWQ1"/>
<gene>
    <name evidence="2" type="ORF">CAOG_007295</name>
</gene>
<proteinExistence type="predicted"/>
<dbReference type="PhylomeDB" id="A0A0D2WWQ1"/>
<dbReference type="AlphaFoldDB" id="A0A0D2WWQ1"/>
<dbReference type="SMART" id="SM00368">
    <property type="entry name" value="LRR_RI"/>
    <property type="match status" value="7"/>
</dbReference>
<organism evidence="2 3">
    <name type="scientific">Capsaspora owczarzaki (strain ATCC 30864)</name>
    <dbReference type="NCBI Taxonomy" id="595528"/>
    <lineage>
        <taxon>Eukaryota</taxon>
        <taxon>Filasterea</taxon>
        <taxon>Capsaspora</taxon>
    </lineage>
</organism>
<dbReference type="OrthoDB" id="341587at2759"/>
<dbReference type="PANTHER" id="PTHR24111">
    <property type="entry name" value="LEUCINE-RICH REPEAT-CONTAINING PROTEIN 34"/>
    <property type="match status" value="1"/>
</dbReference>
<dbReference type="PANTHER" id="PTHR24111:SF0">
    <property type="entry name" value="LEUCINE-RICH REPEAT-CONTAINING PROTEIN"/>
    <property type="match status" value="1"/>
</dbReference>
<dbReference type="Pfam" id="PF13516">
    <property type="entry name" value="LRR_6"/>
    <property type="match status" value="6"/>
</dbReference>
<evidence type="ECO:0000313" key="2">
    <source>
        <dbReference type="EMBL" id="KJE97435.1"/>
    </source>
</evidence>
<evidence type="ECO:0000256" key="1">
    <source>
        <dbReference type="ARBA" id="ARBA00022737"/>
    </source>
</evidence>
<keyword evidence="3" id="KW-1185">Reference proteome</keyword>
<protein>
    <recommendedName>
        <fullName evidence="4">NOD3 protein</fullName>
    </recommendedName>
</protein>